<evidence type="ECO:0000256" key="2">
    <source>
        <dbReference type="ARBA" id="ARBA00022448"/>
    </source>
</evidence>
<dbReference type="SUPFAM" id="SSF161098">
    <property type="entry name" value="MetI-like"/>
    <property type="match status" value="1"/>
</dbReference>
<evidence type="ECO:0000256" key="7">
    <source>
        <dbReference type="RuleBase" id="RU363032"/>
    </source>
</evidence>
<evidence type="ECO:0000313" key="13">
    <source>
        <dbReference type="Proteomes" id="UP000268291"/>
    </source>
</evidence>
<dbReference type="Proteomes" id="UP000268291">
    <property type="component" value="Unassembled WGS sequence"/>
</dbReference>
<feature type="transmembrane region" description="Helical" evidence="7">
    <location>
        <begin position="300"/>
        <end position="322"/>
    </location>
</feature>
<dbReference type="Pfam" id="PF00528">
    <property type="entry name" value="BPD_transp_1"/>
    <property type="match status" value="1"/>
</dbReference>
<keyword evidence="3" id="KW-1003">Cell membrane</keyword>
<reference evidence="11 13" key="2">
    <citation type="submission" date="2018-12" db="EMBL/GenBank/DDBJ databases">
        <authorList>
            <person name="hu s."/>
            <person name="Xu Y."/>
            <person name="Xu B."/>
            <person name="Li F."/>
        </authorList>
    </citation>
    <scope>NUCLEOTIDE SEQUENCE [LARGE SCALE GENOMIC DNA]</scope>
    <source>
        <strain evidence="11 13">KSW2-17</strain>
    </source>
</reference>
<keyword evidence="13" id="KW-1185">Reference proteome</keyword>
<evidence type="ECO:0000256" key="5">
    <source>
        <dbReference type="ARBA" id="ARBA00022989"/>
    </source>
</evidence>
<dbReference type="AlphaFoldDB" id="A0A2P8GTZ4"/>
<evidence type="ECO:0000256" key="3">
    <source>
        <dbReference type="ARBA" id="ARBA00022475"/>
    </source>
</evidence>
<evidence type="ECO:0000259" key="9">
    <source>
        <dbReference type="PROSITE" id="PS50928"/>
    </source>
</evidence>
<evidence type="ECO:0000256" key="8">
    <source>
        <dbReference type="SAM" id="MobiDB-lite"/>
    </source>
</evidence>
<comment type="subcellular location">
    <subcellularLocation>
        <location evidence="1 7">Cell membrane</location>
        <topology evidence="1 7">Multi-pass membrane protein</topology>
    </subcellularLocation>
</comment>
<feature type="region of interest" description="Disordered" evidence="8">
    <location>
        <begin position="1"/>
        <end position="33"/>
    </location>
</feature>
<dbReference type="RefSeq" id="WP_106562572.1">
    <property type="nucleotide sequence ID" value="NZ_PYAU01000001.1"/>
</dbReference>
<feature type="transmembrane region" description="Helical" evidence="7">
    <location>
        <begin position="143"/>
        <end position="165"/>
    </location>
</feature>
<feature type="transmembrane region" description="Helical" evidence="7">
    <location>
        <begin position="191"/>
        <end position="215"/>
    </location>
</feature>
<dbReference type="PANTHER" id="PTHR30193:SF41">
    <property type="entry name" value="DIACETYLCHITOBIOSE UPTAKE SYSTEM PERMEASE PROTEIN NGCF"/>
    <property type="match status" value="1"/>
</dbReference>
<sequence length="331" mass="35360">MTDATLVTTDSVGAPAVPAPIDKHRPKRPGRRSALRSRVAPYLFSAPAMILYVLFTVIPLGYALGMSFFAQRQVGGGILSTKQTIFVGFENYAEVLADASLLAGLGRLSIYGIIAVPLTLGLALLFALLLDSQATRFTRFGRTAIFIPYAVPGVVAALMWGFMYLPSTSPFSYVTRSLGLGTIPFFDAQNLYGSIANITIWGGIGFNMLVIYTALRSIPNELVEAARIDGASETQIALRIKVPLVGPALILTAIFALLGALQLYGEPAMLKPLTNNISTTWAPLMSIYRDAFLLDNLPSAAASSMILAIGTALVSLAVLAVVRRISRRGMA</sequence>
<dbReference type="PROSITE" id="PS50928">
    <property type="entry name" value="ABC_TM1"/>
    <property type="match status" value="1"/>
</dbReference>
<evidence type="ECO:0000313" key="11">
    <source>
        <dbReference type="EMBL" id="RUQ84744.1"/>
    </source>
</evidence>
<feature type="transmembrane region" description="Helical" evidence="7">
    <location>
        <begin position="108"/>
        <end position="131"/>
    </location>
</feature>
<keyword evidence="5 7" id="KW-1133">Transmembrane helix</keyword>
<reference evidence="10 12" key="1">
    <citation type="submission" date="2018-03" db="EMBL/GenBank/DDBJ databases">
        <title>Genomic Encyclopedia of Archaeal and Bacterial Type Strains, Phase II (KMG-II): from individual species to whole genera.</title>
        <authorList>
            <person name="Goeker M."/>
        </authorList>
    </citation>
    <scope>NUCLEOTIDE SEQUENCE [LARGE SCALE GENOMIC DNA]</scope>
    <source>
        <strain evidence="10 12">DSM 21548</strain>
    </source>
</reference>
<evidence type="ECO:0000313" key="12">
    <source>
        <dbReference type="Proteomes" id="UP000241203"/>
    </source>
</evidence>
<comment type="similarity">
    <text evidence="7">Belongs to the binding-protein-dependent transport system permease family.</text>
</comment>
<evidence type="ECO:0000256" key="1">
    <source>
        <dbReference type="ARBA" id="ARBA00004651"/>
    </source>
</evidence>
<dbReference type="EMBL" id="RZGY01000002">
    <property type="protein sequence ID" value="RUQ84744.1"/>
    <property type="molecule type" value="Genomic_DNA"/>
</dbReference>
<protein>
    <submittedName>
        <fullName evidence="10">Multiple sugar transport system permease protein</fullName>
    </submittedName>
    <submittedName>
        <fullName evidence="11">Sugar ABC transporter permease</fullName>
    </submittedName>
</protein>
<evidence type="ECO:0000256" key="6">
    <source>
        <dbReference type="ARBA" id="ARBA00023136"/>
    </source>
</evidence>
<dbReference type="InterPro" id="IPR035906">
    <property type="entry name" value="MetI-like_sf"/>
</dbReference>
<dbReference type="OrthoDB" id="3210259at2"/>
<evidence type="ECO:0000313" key="10">
    <source>
        <dbReference type="EMBL" id="PSL37430.1"/>
    </source>
</evidence>
<accession>A0A2P8GTZ4</accession>
<dbReference type="InterPro" id="IPR000515">
    <property type="entry name" value="MetI-like"/>
</dbReference>
<dbReference type="Gene3D" id="1.10.3720.10">
    <property type="entry name" value="MetI-like"/>
    <property type="match status" value="1"/>
</dbReference>
<gene>
    <name evidence="10" type="ORF">CLV49_1037</name>
    <name evidence="11" type="ORF">ELQ93_14220</name>
</gene>
<keyword evidence="6 7" id="KW-0472">Membrane</keyword>
<feature type="compositionally biased region" description="Polar residues" evidence="8">
    <location>
        <begin position="1"/>
        <end position="11"/>
    </location>
</feature>
<keyword evidence="2 7" id="KW-0813">Transport</keyword>
<dbReference type="InterPro" id="IPR051393">
    <property type="entry name" value="ABC_transporter_permease"/>
</dbReference>
<dbReference type="CDD" id="cd06261">
    <property type="entry name" value="TM_PBP2"/>
    <property type="match status" value="1"/>
</dbReference>
<comment type="caution">
    <text evidence="10">The sequence shown here is derived from an EMBL/GenBank/DDBJ whole genome shotgun (WGS) entry which is preliminary data.</text>
</comment>
<feature type="domain" description="ABC transmembrane type-1" evidence="9">
    <location>
        <begin position="105"/>
        <end position="318"/>
    </location>
</feature>
<feature type="compositionally biased region" description="Basic residues" evidence="8">
    <location>
        <begin position="24"/>
        <end position="33"/>
    </location>
</feature>
<dbReference type="GO" id="GO:0055085">
    <property type="term" value="P:transmembrane transport"/>
    <property type="evidence" value="ECO:0007669"/>
    <property type="project" value="InterPro"/>
</dbReference>
<name>A0A2P8GTZ4_9MICO</name>
<proteinExistence type="inferred from homology"/>
<organism evidence="10 12">
    <name type="scientific">Labedella gwakjiensis</name>
    <dbReference type="NCBI Taxonomy" id="390269"/>
    <lineage>
        <taxon>Bacteria</taxon>
        <taxon>Bacillati</taxon>
        <taxon>Actinomycetota</taxon>
        <taxon>Actinomycetes</taxon>
        <taxon>Micrococcales</taxon>
        <taxon>Microbacteriaceae</taxon>
        <taxon>Labedella</taxon>
    </lineage>
</organism>
<dbReference type="Proteomes" id="UP000241203">
    <property type="component" value="Unassembled WGS sequence"/>
</dbReference>
<dbReference type="EMBL" id="PYAU01000001">
    <property type="protein sequence ID" value="PSL37430.1"/>
    <property type="molecule type" value="Genomic_DNA"/>
</dbReference>
<keyword evidence="10" id="KW-0762">Sugar transport</keyword>
<keyword evidence="4 7" id="KW-0812">Transmembrane</keyword>
<dbReference type="PANTHER" id="PTHR30193">
    <property type="entry name" value="ABC TRANSPORTER PERMEASE PROTEIN"/>
    <property type="match status" value="1"/>
</dbReference>
<feature type="transmembrane region" description="Helical" evidence="7">
    <location>
        <begin position="39"/>
        <end position="62"/>
    </location>
</feature>
<dbReference type="GO" id="GO:0005886">
    <property type="term" value="C:plasma membrane"/>
    <property type="evidence" value="ECO:0007669"/>
    <property type="project" value="UniProtKB-SubCell"/>
</dbReference>
<evidence type="ECO:0000256" key="4">
    <source>
        <dbReference type="ARBA" id="ARBA00022692"/>
    </source>
</evidence>
<feature type="transmembrane region" description="Helical" evidence="7">
    <location>
        <begin position="244"/>
        <end position="264"/>
    </location>
</feature>